<dbReference type="Pfam" id="PF05960">
    <property type="entry name" value="DUF885"/>
    <property type="match status" value="1"/>
</dbReference>
<dbReference type="PROSITE" id="PS51257">
    <property type="entry name" value="PROKAR_LIPOPROTEIN"/>
    <property type="match status" value="1"/>
</dbReference>
<dbReference type="InterPro" id="IPR010281">
    <property type="entry name" value="DUF885"/>
</dbReference>
<proteinExistence type="predicted"/>
<gene>
    <name evidence="2" type="ORF">BI198_08960</name>
</gene>
<keyword evidence="3" id="KW-1185">Reference proteome</keyword>
<name>A0A1E7Q650_9GAMM</name>
<dbReference type="STRING" id="1628148.BI198_08960"/>
<comment type="caution">
    <text evidence="2">The sequence shown here is derived from an EMBL/GenBank/DDBJ whole genome shotgun (WGS) entry which is preliminary data.</text>
</comment>
<evidence type="ECO:0000313" key="3">
    <source>
        <dbReference type="Proteomes" id="UP000242258"/>
    </source>
</evidence>
<dbReference type="OrthoDB" id="9769898at2"/>
<evidence type="ECO:0000256" key="1">
    <source>
        <dbReference type="SAM" id="SignalP"/>
    </source>
</evidence>
<dbReference type="Proteomes" id="UP000242258">
    <property type="component" value="Unassembled WGS sequence"/>
</dbReference>
<dbReference type="EMBL" id="MKEK01000001">
    <property type="protein sequence ID" value="OEY69672.1"/>
    <property type="molecule type" value="Genomic_DNA"/>
</dbReference>
<dbReference type="PANTHER" id="PTHR33361">
    <property type="entry name" value="GLR0591 PROTEIN"/>
    <property type="match status" value="1"/>
</dbReference>
<reference evidence="3" key="1">
    <citation type="submission" date="2016-09" db="EMBL/GenBank/DDBJ databases">
        <authorList>
            <person name="Wan X."/>
            <person name="Hou S."/>
        </authorList>
    </citation>
    <scope>NUCLEOTIDE SEQUENCE [LARGE SCALE GENOMIC DNA]</scope>
    <source>
        <strain evidence="3">KH87</strain>
    </source>
</reference>
<evidence type="ECO:0000313" key="2">
    <source>
        <dbReference type="EMBL" id="OEY69672.1"/>
    </source>
</evidence>
<feature type="signal peptide" evidence="1">
    <location>
        <begin position="1"/>
        <end position="22"/>
    </location>
</feature>
<evidence type="ECO:0008006" key="4">
    <source>
        <dbReference type="Google" id="ProtNLM"/>
    </source>
</evidence>
<protein>
    <recommendedName>
        <fullName evidence="4">DUF885 domain-containing protein</fullName>
    </recommendedName>
</protein>
<feature type="chain" id="PRO_5009200422" description="DUF885 domain-containing protein" evidence="1">
    <location>
        <begin position="23"/>
        <end position="632"/>
    </location>
</feature>
<sequence length="632" mass="70322">MRKTLIAIAIAGLLSACQPTTPLDSTATASANATQSQSAATVAAETARLNQWFEAKYEQQLQQSPLQMTFLGRKDKYDQIDDVTQAAEDKQLAWLAATAKELTTEFDYQQLSLEAQTSYDVWLYQYELAKEAAEFRQNRYVFTQMQGIHAMLPQIMINFHKVDTLQDMQAYNTRLVGISQAITELLKRAKQSAEQGVRPPQFAYQGVVDQIGNLLAGAPFTDATNATDSNTQQDSPLWADAQAKIASLVSADKITEQQAKQLMADAKANLQQHFLPAYTELKQWLTADMENSTVVATGVGKQPNGVAYYNHQLKASTTTALTADEVHQIGLDEVARITEEMIAIKEQVGFKGSLEEFFTFIKTDKQFTYPDTDAGRQAYITDSEQYLAFINKQLPKYFGLLPKADLIVKRVEAFREQPGAAQHYFPGTPDGSRPGIYYAHLSDMKSMPKNEMEAIAYHEGNPGHHMQISIAQELTTVPTFRTQAGFTAYSEGWGLYAELLAKEMGGYENPYSDFGRLVTEMWRAVRLVVDTGLHSKGWNEQQAIDYFIAKTPIAEGAVQSEVRRYIVWPGQATAYKIGMLAILKMRTKAQTELGDAFDIRAFHDTVLGGGALPLKVLEKRVDNWVASVKAAA</sequence>
<accession>A0A1E7Q650</accession>
<keyword evidence="1" id="KW-0732">Signal</keyword>
<dbReference type="RefSeq" id="WP_070049242.1">
    <property type="nucleotide sequence ID" value="NZ_CBCSDO010000004.1"/>
</dbReference>
<organism evidence="2 3">
    <name type="scientific">Rheinheimera salexigens</name>
    <dbReference type="NCBI Taxonomy" id="1628148"/>
    <lineage>
        <taxon>Bacteria</taxon>
        <taxon>Pseudomonadati</taxon>
        <taxon>Pseudomonadota</taxon>
        <taxon>Gammaproteobacteria</taxon>
        <taxon>Chromatiales</taxon>
        <taxon>Chromatiaceae</taxon>
        <taxon>Rheinheimera</taxon>
    </lineage>
</organism>
<dbReference type="AlphaFoldDB" id="A0A1E7Q650"/>
<dbReference type="PANTHER" id="PTHR33361:SF16">
    <property type="entry name" value="DUF885 DOMAIN-CONTAINING PROTEIN"/>
    <property type="match status" value="1"/>
</dbReference>